<accession>A0A378WFG1</accession>
<sequence>MATSRALRATVVFASAALACAVHAGHTAQAGADVPLAPWQGHEPTRSPNPCADAPITPMQLTGDWRMGAGPQVTTLGADGTLRAERTDGGVTTGTWTYSEAEFSPAKDSVPPEAGKQCVIWFNTPKATLPVFAPWRLSGDTLELSLVGRGNTVVWHRP</sequence>
<evidence type="ECO:0000313" key="3">
    <source>
        <dbReference type="Proteomes" id="UP000255389"/>
    </source>
</evidence>
<feature type="chain" id="PRO_5038601822" description="Serine/threonine protein kinase" evidence="1">
    <location>
        <begin position="25"/>
        <end position="158"/>
    </location>
</feature>
<dbReference type="PROSITE" id="PS51257">
    <property type="entry name" value="PROKAR_LIPOPROTEIN"/>
    <property type="match status" value="1"/>
</dbReference>
<gene>
    <name evidence="2" type="ORF">NCTC1542_07015</name>
</gene>
<evidence type="ECO:0008006" key="4">
    <source>
        <dbReference type="Google" id="ProtNLM"/>
    </source>
</evidence>
<dbReference type="Proteomes" id="UP000255389">
    <property type="component" value="Unassembled WGS sequence"/>
</dbReference>
<evidence type="ECO:0000256" key="1">
    <source>
        <dbReference type="SAM" id="SignalP"/>
    </source>
</evidence>
<feature type="signal peptide" evidence="1">
    <location>
        <begin position="1"/>
        <end position="24"/>
    </location>
</feature>
<name>A0A378WFG1_MYCFO</name>
<dbReference type="EMBL" id="UGQY01000006">
    <property type="protein sequence ID" value="SUA31660.1"/>
    <property type="molecule type" value="Genomic_DNA"/>
</dbReference>
<evidence type="ECO:0000313" key="2">
    <source>
        <dbReference type="EMBL" id="SUA31660.1"/>
    </source>
</evidence>
<protein>
    <recommendedName>
        <fullName evidence="4">Serine/threonine protein kinase</fullName>
    </recommendedName>
</protein>
<dbReference type="AlphaFoldDB" id="A0A378WFG1"/>
<proteinExistence type="predicted"/>
<reference evidence="2 3" key="1">
    <citation type="submission" date="2018-06" db="EMBL/GenBank/DDBJ databases">
        <authorList>
            <consortium name="Pathogen Informatics"/>
            <person name="Doyle S."/>
        </authorList>
    </citation>
    <scope>NUCLEOTIDE SEQUENCE [LARGE SCALE GENOMIC DNA]</scope>
    <source>
        <strain evidence="2 3">NCTC1542</strain>
    </source>
</reference>
<organism evidence="2 3">
    <name type="scientific">Mycolicibacterium fortuitum</name>
    <name type="common">Mycobacterium fortuitum</name>
    <dbReference type="NCBI Taxonomy" id="1766"/>
    <lineage>
        <taxon>Bacteria</taxon>
        <taxon>Bacillati</taxon>
        <taxon>Actinomycetota</taxon>
        <taxon>Actinomycetes</taxon>
        <taxon>Mycobacteriales</taxon>
        <taxon>Mycobacteriaceae</taxon>
        <taxon>Mycolicibacterium</taxon>
    </lineage>
</organism>
<keyword evidence="1" id="KW-0732">Signal</keyword>